<dbReference type="EMBL" id="FMVW01000001">
    <property type="protein sequence ID" value="SCZ25340.1"/>
    <property type="molecule type" value="Genomic_DNA"/>
</dbReference>
<evidence type="ECO:0000256" key="1">
    <source>
        <dbReference type="ARBA" id="ARBA00009437"/>
    </source>
</evidence>
<dbReference type="SUPFAM" id="SSF46785">
    <property type="entry name" value="Winged helix' DNA-binding domain"/>
    <property type="match status" value="1"/>
</dbReference>
<comment type="similarity">
    <text evidence="1">Belongs to the LysR transcriptional regulatory family.</text>
</comment>
<dbReference type="Gene3D" id="1.10.10.10">
    <property type="entry name" value="Winged helix-like DNA-binding domain superfamily/Winged helix DNA-binding domain"/>
    <property type="match status" value="1"/>
</dbReference>
<evidence type="ECO:0000259" key="7">
    <source>
        <dbReference type="PROSITE" id="PS50931"/>
    </source>
</evidence>
<feature type="domain" description="HTH lysR-type" evidence="7">
    <location>
        <begin position="7"/>
        <end position="64"/>
    </location>
</feature>
<dbReference type="Pfam" id="PF03466">
    <property type="entry name" value="LysR_substrate"/>
    <property type="match status" value="1"/>
</dbReference>
<keyword evidence="4" id="KW-0804">Transcription</keyword>
<evidence type="ECO:0000256" key="5">
    <source>
        <dbReference type="ARBA" id="ARBA00039279"/>
    </source>
</evidence>
<dbReference type="STRING" id="1120955.SAMN03080610_00778"/>
<dbReference type="Pfam" id="PF00126">
    <property type="entry name" value="HTH_1"/>
    <property type="match status" value="1"/>
</dbReference>
<dbReference type="PANTHER" id="PTHR30126:SF5">
    <property type="entry name" value="HTH-TYPE TRANSCRIPTIONAL ACTIVATOR CMPR"/>
    <property type="match status" value="1"/>
</dbReference>
<dbReference type="InterPro" id="IPR005119">
    <property type="entry name" value="LysR_subst-bd"/>
</dbReference>
<evidence type="ECO:0000256" key="2">
    <source>
        <dbReference type="ARBA" id="ARBA00023015"/>
    </source>
</evidence>
<keyword evidence="3 8" id="KW-0238">DNA-binding</keyword>
<protein>
    <recommendedName>
        <fullName evidence="5">HTH-type transcriptional regulator CbbR</fullName>
    </recommendedName>
    <alternativeName>
        <fullName evidence="6">RuBisCO operon transcriptional regulator</fullName>
    </alternativeName>
</protein>
<gene>
    <name evidence="8" type="ORF">SAMN03080610_00778</name>
</gene>
<dbReference type="Proteomes" id="UP000199347">
    <property type="component" value="Unassembled WGS sequence"/>
</dbReference>
<dbReference type="InterPro" id="IPR000847">
    <property type="entry name" value="LysR_HTH_N"/>
</dbReference>
<keyword evidence="2" id="KW-0805">Transcription regulation</keyword>
<sequence>MSDMDWLTLRQLRAVTEIARHGTIASAAKALGLTGPAVTLTLKQIESALGLPLFDRTAHGMRLTDAGEAVRNTAAEVERSIFRLSDTINEVKGLGTGAVHVGVVSTAKYYAPALVVGFKHEHPMIDVRLTVGNRQEVVQALTDFDVDCAIMGRPPKTVPVEAAVFGDHPLIMIASPAHRLAGQIDLSRNELSGETLLVREPGSGTRTSMEIYLGDLLADPSIHFVEFGSNETIKQAVIAGLGIAFLSAHTVAVEIAAGRLVALDMEGLPIRRQWFVVRRGDKSVSPGARAFLQFVVHAGTQFLPHFPKLYEEASGE</sequence>
<keyword evidence="9" id="KW-1185">Reference proteome</keyword>
<dbReference type="InterPro" id="IPR036390">
    <property type="entry name" value="WH_DNA-bd_sf"/>
</dbReference>
<name>A0A1G5MLR9_AFIMA</name>
<evidence type="ECO:0000256" key="4">
    <source>
        <dbReference type="ARBA" id="ARBA00023163"/>
    </source>
</evidence>
<dbReference type="AlphaFoldDB" id="A0A1G5MLR9"/>
<dbReference type="GO" id="GO:0000976">
    <property type="term" value="F:transcription cis-regulatory region binding"/>
    <property type="evidence" value="ECO:0007669"/>
    <property type="project" value="TreeGrafter"/>
</dbReference>
<dbReference type="PANTHER" id="PTHR30126">
    <property type="entry name" value="HTH-TYPE TRANSCRIPTIONAL REGULATOR"/>
    <property type="match status" value="1"/>
</dbReference>
<evidence type="ECO:0000313" key="9">
    <source>
        <dbReference type="Proteomes" id="UP000199347"/>
    </source>
</evidence>
<reference evidence="8 9" key="1">
    <citation type="submission" date="2016-10" db="EMBL/GenBank/DDBJ databases">
        <authorList>
            <person name="de Groot N.N."/>
        </authorList>
    </citation>
    <scope>NUCLEOTIDE SEQUENCE [LARGE SCALE GENOMIC DNA]</scope>
    <source>
        <strain evidence="8 9">DSM 2698</strain>
    </source>
</reference>
<accession>A0A1G5MLR9</accession>
<evidence type="ECO:0000256" key="3">
    <source>
        <dbReference type="ARBA" id="ARBA00023125"/>
    </source>
</evidence>
<dbReference type="InterPro" id="IPR036388">
    <property type="entry name" value="WH-like_DNA-bd_sf"/>
</dbReference>
<dbReference type="PROSITE" id="PS50931">
    <property type="entry name" value="HTH_LYSR"/>
    <property type="match status" value="1"/>
</dbReference>
<evidence type="ECO:0000313" key="8">
    <source>
        <dbReference type="EMBL" id="SCZ25340.1"/>
    </source>
</evidence>
<dbReference type="SUPFAM" id="SSF53850">
    <property type="entry name" value="Periplasmic binding protein-like II"/>
    <property type="match status" value="1"/>
</dbReference>
<dbReference type="GO" id="GO:0003700">
    <property type="term" value="F:DNA-binding transcription factor activity"/>
    <property type="evidence" value="ECO:0007669"/>
    <property type="project" value="InterPro"/>
</dbReference>
<dbReference type="Gene3D" id="3.40.190.10">
    <property type="entry name" value="Periplasmic binding protein-like II"/>
    <property type="match status" value="2"/>
</dbReference>
<organism evidence="8 9">
    <name type="scientific">Afifella marina DSM 2698</name>
    <dbReference type="NCBI Taxonomy" id="1120955"/>
    <lineage>
        <taxon>Bacteria</taxon>
        <taxon>Pseudomonadati</taxon>
        <taxon>Pseudomonadota</taxon>
        <taxon>Alphaproteobacteria</taxon>
        <taxon>Hyphomicrobiales</taxon>
        <taxon>Afifellaceae</taxon>
        <taxon>Afifella</taxon>
    </lineage>
</organism>
<dbReference type="RefSeq" id="WP_244514407.1">
    <property type="nucleotide sequence ID" value="NZ_FMVW01000001.1"/>
</dbReference>
<proteinExistence type="inferred from homology"/>
<evidence type="ECO:0000256" key="6">
    <source>
        <dbReference type="ARBA" id="ARBA00043141"/>
    </source>
</evidence>